<feature type="compositionally biased region" description="Low complexity" evidence="1">
    <location>
        <begin position="40"/>
        <end position="61"/>
    </location>
</feature>
<evidence type="ECO:0000256" key="1">
    <source>
        <dbReference type="SAM" id="MobiDB-lite"/>
    </source>
</evidence>
<protein>
    <submittedName>
        <fullName evidence="2">Uncharacterized protein</fullName>
    </submittedName>
</protein>
<dbReference type="AlphaFoldDB" id="A0A5B7F3I2"/>
<gene>
    <name evidence="2" type="ORF">E2C01_033662</name>
</gene>
<name>A0A5B7F3I2_PORTR</name>
<comment type="caution">
    <text evidence="2">The sequence shown here is derived from an EMBL/GenBank/DDBJ whole genome shotgun (WGS) entry which is preliminary data.</text>
</comment>
<dbReference type="OrthoDB" id="10061469at2759"/>
<feature type="compositionally biased region" description="Basic residues" evidence="1">
    <location>
        <begin position="1"/>
        <end position="12"/>
    </location>
</feature>
<dbReference type="Proteomes" id="UP000324222">
    <property type="component" value="Unassembled WGS sequence"/>
</dbReference>
<evidence type="ECO:0000313" key="3">
    <source>
        <dbReference type="Proteomes" id="UP000324222"/>
    </source>
</evidence>
<feature type="region of interest" description="Disordered" evidence="1">
    <location>
        <begin position="1"/>
        <end position="76"/>
    </location>
</feature>
<feature type="region of interest" description="Disordered" evidence="1">
    <location>
        <begin position="176"/>
        <end position="219"/>
    </location>
</feature>
<reference evidence="2 3" key="1">
    <citation type="submission" date="2019-05" db="EMBL/GenBank/DDBJ databases">
        <title>Another draft genome of Portunus trituberculatus and its Hox gene families provides insights of decapod evolution.</title>
        <authorList>
            <person name="Jeong J.-H."/>
            <person name="Song I."/>
            <person name="Kim S."/>
            <person name="Choi T."/>
            <person name="Kim D."/>
            <person name="Ryu S."/>
            <person name="Kim W."/>
        </authorList>
    </citation>
    <scope>NUCLEOTIDE SEQUENCE [LARGE SCALE GENOMIC DNA]</scope>
    <source>
        <tissue evidence="2">Muscle</tissue>
    </source>
</reference>
<sequence>MGCVSKRNKQRKNTWNVSMEAQRIKRQHVEPDTSDAPVHTLASPTTTTLTNATSLPATLTPQPTTSITEQRKGSEEEKASLLTIREALLQNIEKGNEDVESDNKLVMLTKRRLKNILSSQFSCPDPAFDYSFEPDAKRRTIKKREVRTSKGRGVTIEIPGNSRAVGMKELVVVPGGGYNNGQVNHDGEGLSPYPPHTSQSHSSSGLKSPDSGVNVSILE</sequence>
<dbReference type="EMBL" id="VSRR010004582">
    <property type="protein sequence ID" value="MPC40107.1"/>
    <property type="molecule type" value="Genomic_DNA"/>
</dbReference>
<organism evidence="2 3">
    <name type="scientific">Portunus trituberculatus</name>
    <name type="common">Swimming crab</name>
    <name type="synonym">Neptunus trituberculatus</name>
    <dbReference type="NCBI Taxonomy" id="210409"/>
    <lineage>
        <taxon>Eukaryota</taxon>
        <taxon>Metazoa</taxon>
        <taxon>Ecdysozoa</taxon>
        <taxon>Arthropoda</taxon>
        <taxon>Crustacea</taxon>
        <taxon>Multicrustacea</taxon>
        <taxon>Malacostraca</taxon>
        <taxon>Eumalacostraca</taxon>
        <taxon>Eucarida</taxon>
        <taxon>Decapoda</taxon>
        <taxon>Pleocyemata</taxon>
        <taxon>Brachyura</taxon>
        <taxon>Eubrachyura</taxon>
        <taxon>Portunoidea</taxon>
        <taxon>Portunidae</taxon>
        <taxon>Portuninae</taxon>
        <taxon>Portunus</taxon>
    </lineage>
</organism>
<accession>A0A5B7F3I2</accession>
<feature type="compositionally biased region" description="Polar residues" evidence="1">
    <location>
        <begin position="196"/>
        <end position="219"/>
    </location>
</feature>
<evidence type="ECO:0000313" key="2">
    <source>
        <dbReference type="EMBL" id="MPC40107.1"/>
    </source>
</evidence>
<proteinExistence type="predicted"/>
<keyword evidence="3" id="KW-1185">Reference proteome</keyword>